<proteinExistence type="predicted"/>
<reference evidence="2 3" key="1">
    <citation type="submission" date="2024-03" db="EMBL/GenBank/DDBJ databases">
        <authorList>
            <person name="Martinez-Hernandez J."/>
        </authorList>
    </citation>
    <scope>NUCLEOTIDE SEQUENCE [LARGE SCALE GENOMIC DNA]</scope>
</reference>
<name>A0AAV1WDN7_LUPLU</name>
<gene>
    <name evidence="2" type="ORF">LLUT_LOCUS8121</name>
</gene>
<sequence length="106" mass="12080">MRVCFWVVATLLILSHYLVLTSADEGVLNSQTNGALKDQVLQKKLFLTHHKLSNHTRKFIPRPRTRKRGIPIGKGARKSSAINTPTYRFHYALILCTSLFFGPFII</sequence>
<feature type="signal peptide" evidence="1">
    <location>
        <begin position="1"/>
        <end position="23"/>
    </location>
</feature>
<protein>
    <submittedName>
        <fullName evidence="2">Uncharacterized protein</fullName>
    </submittedName>
</protein>
<evidence type="ECO:0000313" key="3">
    <source>
        <dbReference type="Proteomes" id="UP001497480"/>
    </source>
</evidence>
<feature type="chain" id="PRO_5044010432" evidence="1">
    <location>
        <begin position="24"/>
        <end position="106"/>
    </location>
</feature>
<dbReference type="EMBL" id="CAXHTB010000005">
    <property type="protein sequence ID" value="CAL0307061.1"/>
    <property type="molecule type" value="Genomic_DNA"/>
</dbReference>
<accession>A0AAV1WDN7</accession>
<dbReference type="AlphaFoldDB" id="A0AAV1WDN7"/>
<organism evidence="2 3">
    <name type="scientific">Lupinus luteus</name>
    <name type="common">European yellow lupine</name>
    <dbReference type="NCBI Taxonomy" id="3873"/>
    <lineage>
        <taxon>Eukaryota</taxon>
        <taxon>Viridiplantae</taxon>
        <taxon>Streptophyta</taxon>
        <taxon>Embryophyta</taxon>
        <taxon>Tracheophyta</taxon>
        <taxon>Spermatophyta</taxon>
        <taxon>Magnoliopsida</taxon>
        <taxon>eudicotyledons</taxon>
        <taxon>Gunneridae</taxon>
        <taxon>Pentapetalae</taxon>
        <taxon>rosids</taxon>
        <taxon>fabids</taxon>
        <taxon>Fabales</taxon>
        <taxon>Fabaceae</taxon>
        <taxon>Papilionoideae</taxon>
        <taxon>50 kb inversion clade</taxon>
        <taxon>genistoids sensu lato</taxon>
        <taxon>core genistoids</taxon>
        <taxon>Genisteae</taxon>
        <taxon>Lupinus</taxon>
    </lineage>
</organism>
<keyword evidence="3" id="KW-1185">Reference proteome</keyword>
<dbReference type="Proteomes" id="UP001497480">
    <property type="component" value="Unassembled WGS sequence"/>
</dbReference>
<keyword evidence="1" id="KW-0732">Signal</keyword>
<comment type="caution">
    <text evidence="2">The sequence shown here is derived from an EMBL/GenBank/DDBJ whole genome shotgun (WGS) entry which is preliminary data.</text>
</comment>
<evidence type="ECO:0000313" key="2">
    <source>
        <dbReference type="EMBL" id="CAL0307061.1"/>
    </source>
</evidence>
<evidence type="ECO:0000256" key="1">
    <source>
        <dbReference type="SAM" id="SignalP"/>
    </source>
</evidence>